<feature type="binding site" evidence="14">
    <location>
        <position position="221"/>
    </location>
    <ligand>
        <name>substrate</name>
    </ligand>
</feature>
<dbReference type="InterPro" id="IPR002016">
    <property type="entry name" value="Haem_peroxidase"/>
</dbReference>
<accession>A0A5J9UFN0</accession>
<keyword evidence="4 18" id="KW-0575">Peroxidase</keyword>
<evidence type="ECO:0000256" key="5">
    <source>
        <dbReference type="ARBA" id="ARBA00022617"/>
    </source>
</evidence>
<evidence type="ECO:0000256" key="6">
    <source>
        <dbReference type="ARBA" id="ARBA00022723"/>
    </source>
</evidence>
<feature type="binding site" evidence="15">
    <location>
        <position position="79"/>
    </location>
    <ligand>
        <name>Ca(2+)</name>
        <dbReference type="ChEBI" id="CHEBI:29108"/>
        <label>1</label>
    </ligand>
</feature>
<dbReference type="GO" id="GO:0046872">
    <property type="term" value="F:metal ion binding"/>
    <property type="evidence" value="ECO:0007669"/>
    <property type="project" value="UniProtKB-UniRule"/>
</dbReference>
<keyword evidence="18" id="KW-0964">Secreted</keyword>
<dbReference type="Gene3D" id="1.10.420.10">
    <property type="entry name" value="Peroxidase, domain 2"/>
    <property type="match status" value="1"/>
</dbReference>
<evidence type="ECO:0000256" key="9">
    <source>
        <dbReference type="ARBA" id="ARBA00023004"/>
    </source>
</evidence>
<dbReference type="Gramene" id="TVU22555">
    <property type="protein sequence ID" value="TVU22555"/>
    <property type="gene ID" value="EJB05_32264"/>
</dbReference>
<sequence length="387" mass="41827">MTTSMGCLALLCFVSPLLLAGAVHGHPWGGLFPQFYDHSCPKAREIVKSIVAQAVAKETRMAASLVRLHFHDCFVKGCDASVLLDNSSSIVSEKGSNPNRNSLRGFEVVDQIKAALEAACPGTVSCADILALAARDSTVLVSAIINSPSQPQKQNKSCIHIISKREINMIYDYSLGKNNCPWHNDSSKPSILQVGGPYWDVPLGRRDSLGASIQGSNNDIPAPNNTLPTIITKFKRQGLNVVDVVALSGGHTIGMSRCTSFRQRLYNQTGNGMADSTLDVSFAAQLRQGCPRSGGDNNLFPLDFVTSSKFDNFYYKNILAGKGLLSSDEVLLTKSAETAALVKAYAADVNLFFQHFAQSMVNMGNISPLTGSQGEIRNNCRRLNNNH</sequence>
<comment type="subcellular location">
    <subcellularLocation>
        <location evidence="2 18">Secreted</location>
    </subcellularLocation>
</comment>
<dbReference type="EC" id="1.11.1.7" evidence="18"/>
<feature type="site" description="Transition state stabilizer" evidence="16">
    <location>
        <position position="67"/>
    </location>
</feature>
<feature type="binding site" evidence="15">
    <location>
        <position position="311"/>
    </location>
    <ligand>
        <name>Ca(2+)</name>
        <dbReference type="ChEBI" id="CHEBI:29108"/>
        <label>2</label>
    </ligand>
</feature>
<evidence type="ECO:0000313" key="20">
    <source>
        <dbReference type="EMBL" id="TVU22555.1"/>
    </source>
</evidence>
<reference evidence="20 21" key="1">
    <citation type="journal article" date="2019" name="Sci. Rep.">
        <title>A high-quality genome of Eragrostis curvula grass provides insights into Poaceae evolution and supports new strategies to enhance forage quality.</title>
        <authorList>
            <person name="Carballo J."/>
            <person name="Santos B.A.C.M."/>
            <person name="Zappacosta D."/>
            <person name="Garbus I."/>
            <person name="Selva J.P."/>
            <person name="Gallo C.A."/>
            <person name="Diaz A."/>
            <person name="Albertini E."/>
            <person name="Caccamo M."/>
            <person name="Echenique V."/>
        </authorList>
    </citation>
    <scope>NUCLEOTIDE SEQUENCE [LARGE SCALE GENOMIC DNA]</scope>
    <source>
        <strain evidence="21">cv. Victoria</strain>
        <tissue evidence="20">Leaf</tissue>
    </source>
</reference>
<evidence type="ECO:0000256" key="11">
    <source>
        <dbReference type="ARBA" id="ARBA00023283"/>
    </source>
</evidence>
<dbReference type="PANTHER" id="PTHR31388">
    <property type="entry name" value="PEROXIDASE 72-RELATED"/>
    <property type="match status" value="1"/>
</dbReference>
<feature type="active site" description="Proton acceptor" evidence="13">
    <location>
        <position position="71"/>
    </location>
</feature>
<comment type="caution">
    <text evidence="20">The sequence shown here is derived from an EMBL/GenBank/DDBJ whole genome shotgun (WGS) entry which is preliminary data.</text>
</comment>
<dbReference type="GO" id="GO:0020037">
    <property type="term" value="F:heme binding"/>
    <property type="evidence" value="ECO:0007669"/>
    <property type="project" value="UniProtKB-UniRule"/>
</dbReference>
<keyword evidence="5 18" id="KW-0349">Heme</keyword>
<proteinExistence type="inferred from homology"/>
<dbReference type="PROSITE" id="PS00435">
    <property type="entry name" value="PEROXIDASE_1"/>
    <property type="match status" value="1"/>
</dbReference>
<dbReference type="GO" id="GO:0140825">
    <property type="term" value="F:lactoperoxidase activity"/>
    <property type="evidence" value="ECO:0007669"/>
    <property type="project" value="UniProtKB-EC"/>
</dbReference>
<dbReference type="InterPro" id="IPR033905">
    <property type="entry name" value="Secretory_peroxidase"/>
</dbReference>
<evidence type="ECO:0000259" key="19">
    <source>
        <dbReference type="PROSITE" id="PS50873"/>
    </source>
</evidence>
<dbReference type="FunFam" id="1.10.420.10:FF:000001">
    <property type="entry name" value="Peroxidase"/>
    <property type="match status" value="1"/>
</dbReference>
<name>A0A5J9UFN0_9POAL</name>
<dbReference type="Proteomes" id="UP000324897">
    <property type="component" value="Unassembled WGS sequence"/>
</dbReference>
<evidence type="ECO:0000256" key="16">
    <source>
        <dbReference type="PIRSR" id="PIRSR600823-4"/>
    </source>
</evidence>
<evidence type="ECO:0000256" key="7">
    <source>
        <dbReference type="ARBA" id="ARBA00022837"/>
    </source>
</evidence>
<evidence type="ECO:0000256" key="1">
    <source>
        <dbReference type="ARBA" id="ARBA00000189"/>
    </source>
</evidence>
<dbReference type="GO" id="GO:0006979">
    <property type="term" value="P:response to oxidative stress"/>
    <property type="evidence" value="ECO:0007669"/>
    <property type="project" value="UniProtKB-UniRule"/>
</dbReference>
<comment type="cofactor">
    <cofactor evidence="15 18">
        <name>Ca(2+)</name>
        <dbReference type="ChEBI" id="CHEBI:29108"/>
    </cofactor>
    <text evidence="15 18">Binds 2 calcium ions per subunit.</text>
</comment>
<evidence type="ECO:0000256" key="10">
    <source>
        <dbReference type="ARBA" id="ARBA00023157"/>
    </source>
</evidence>
<dbReference type="InterPro" id="IPR019793">
    <property type="entry name" value="Peroxidases_heam-ligand_BS"/>
</dbReference>
<dbReference type="PROSITE" id="PS50873">
    <property type="entry name" value="PEROXIDASE_4"/>
    <property type="match status" value="1"/>
</dbReference>
<feature type="binding site" evidence="15">
    <location>
        <position position="303"/>
    </location>
    <ligand>
        <name>Ca(2+)</name>
        <dbReference type="ChEBI" id="CHEBI:29108"/>
        <label>2</label>
    </ligand>
</feature>
<feature type="disulfide bond" evidence="17">
    <location>
        <begin position="126"/>
        <end position="380"/>
    </location>
</feature>
<feature type="binding site" evidence="15">
    <location>
        <position position="77"/>
    </location>
    <ligand>
        <name>Ca(2+)</name>
        <dbReference type="ChEBI" id="CHEBI:29108"/>
        <label>1</label>
    </ligand>
</feature>
<dbReference type="GO" id="GO:0042744">
    <property type="term" value="P:hydrogen peroxide catabolic process"/>
    <property type="evidence" value="ECO:0007669"/>
    <property type="project" value="UniProtKB-KW"/>
</dbReference>
<dbReference type="SUPFAM" id="SSF48113">
    <property type="entry name" value="Heme-dependent peroxidases"/>
    <property type="match status" value="2"/>
</dbReference>
<dbReference type="GO" id="GO:0005576">
    <property type="term" value="C:extracellular region"/>
    <property type="evidence" value="ECO:0007669"/>
    <property type="project" value="UniProtKB-SubCell"/>
</dbReference>
<dbReference type="OrthoDB" id="2113341at2759"/>
<feature type="binding site" evidence="15">
    <location>
        <position position="72"/>
    </location>
    <ligand>
        <name>Ca(2+)</name>
        <dbReference type="ChEBI" id="CHEBI:29108"/>
        <label>1</label>
    </ligand>
</feature>
<feature type="disulfide bond" evidence="17">
    <location>
        <begin position="40"/>
        <end position="120"/>
    </location>
</feature>
<comment type="cofactor">
    <cofactor evidence="15 18">
        <name>heme b</name>
        <dbReference type="ChEBI" id="CHEBI:60344"/>
    </cofactor>
    <text evidence="15 18">Binds 1 heme b (iron(II)-protoporphyrin IX) group per subunit.</text>
</comment>
<keyword evidence="6 15" id="KW-0479">Metal-binding</keyword>
<dbReference type="EMBL" id="RWGY01000026">
    <property type="protein sequence ID" value="TVU22555.1"/>
    <property type="molecule type" value="Genomic_DNA"/>
</dbReference>
<dbReference type="PROSITE" id="PS00436">
    <property type="entry name" value="PEROXIDASE_2"/>
    <property type="match status" value="1"/>
</dbReference>
<dbReference type="PANTHER" id="PTHR31388:SF54">
    <property type="entry name" value="PEROXIDASE"/>
    <property type="match status" value="1"/>
</dbReference>
<feature type="binding site" evidence="15">
    <location>
        <position position="252"/>
    </location>
    <ligand>
        <name>Ca(2+)</name>
        <dbReference type="ChEBI" id="CHEBI:29108"/>
        <label>2</label>
    </ligand>
</feature>
<feature type="binding site" evidence="15">
    <location>
        <position position="306"/>
    </location>
    <ligand>
        <name>Ca(2+)</name>
        <dbReference type="ChEBI" id="CHEBI:29108"/>
        <label>2</label>
    </ligand>
</feature>
<dbReference type="Pfam" id="PF00141">
    <property type="entry name" value="peroxidase"/>
    <property type="match status" value="2"/>
</dbReference>
<comment type="function">
    <text evidence="18">Removal of H(2)O(2), oxidation of toxic reductants, biosynthesis and degradation of lignin, suberization, auxin catabolism, response to environmental stresses such as wounding, pathogen attack and oxidative stress.</text>
</comment>
<keyword evidence="7 15" id="KW-0106">Calcium</keyword>
<feature type="binding site" evidence="15">
    <location>
        <position position="93"/>
    </location>
    <ligand>
        <name>Ca(2+)</name>
        <dbReference type="ChEBI" id="CHEBI:29108"/>
        <label>1</label>
    </ligand>
</feature>
<evidence type="ECO:0000256" key="4">
    <source>
        <dbReference type="ARBA" id="ARBA00022559"/>
    </source>
</evidence>
<protein>
    <recommendedName>
        <fullName evidence="18">Peroxidase</fullName>
        <ecNumber evidence="18">1.11.1.7</ecNumber>
    </recommendedName>
</protein>
<keyword evidence="12 18" id="KW-0376">Hydrogen peroxide</keyword>
<keyword evidence="11" id="KW-0873">Pyrrolidone carboxylic acid</keyword>
<dbReference type="PRINTS" id="PR00461">
    <property type="entry name" value="PLPEROXIDASE"/>
</dbReference>
<evidence type="ECO:0000256" key="12">
    <source>
        <dbReference type="ARBA" id="ARBA00023324"/>
    </source>
</evidence>
<comment type="similarity">
    <text evidence="3">Belongs to the peroxidase family. Ascorbate peroxidase subfamily.</text>
</comment>
<keyword evidence="8 18" id="KW-0560">Oxidoreductase</keyword>
<evidence type="ECO:0000256" key="18">
    <source>
        <dbReference type="RuleBase" id="RU362060"/>
    </source>
</evidence>
<keyword evidence="21" id="KW-1185">Reference proteome</keyword>
<keyword evidence="9 15" id="KW-0408">Iron</keyword>
<organism evidence="20 21">
    <name type="scientific">Eragrostis curvula</name>
    <name type="common">weeping love grass</name>
    <dbReference type="NCBI Taxonomy" id="38414"/>
    <lineage>
        <taxon>Eukaryota</taxon>
        <taxon>Viridiplantae</taxon>
        <taxon>Streptophyta</taxon>
        <taxon>Embryophyta</taxon>
        <taxon>Tracheophyta</taxon>
        <taxon>Spermatophyta</taxon>
        <taxon>Magnoliopsida</taxon>
        <taxon>Liliopsida</taxon>
        <taxon>Poales</taxon>
        <taxon>Poaceae</taxon>
        <taxon>PACMAD clade</taxon>
        <taxon>Chloridoideae</taxon>
        <taxon>Eragrostideae</taxon>
        <taxon>Eragrostidinae</taxon>
        <taxon>Eragrostis</taxon>
    </lineage>
</organism>
<feature type="signal peptide" evidence="18">
    <location>
        <begin position="1"/>
        <end position="25"/>
    </location>
</feature>
<feature type="domain" description="Plant heme peroxidase family profile" evidence="19">
    <location>
        <begin position="30"/>
        <end position="384"/>
    </location>
</feature>
<evidence type="ECO:0000256" key="14">
    <source>
        <dbReference type="PIRSR" id="PIRSR600823-2"/>
    </source>
</evidence>
<dbReference type="AlphaFoldDB" id="A0A5J9UFN0"/>
<feature type="chain" id="PRO_5023967702" description="Peroxidase" evidence="18">
    <location>
        <begin position="26"/>
        <end position="387"/>
    </location>
</feature>
<feature type="disulfide bond" evidence="17">
    <location>
        <begin position="73"/>
        <end position="78"/>
    </location>
</feature>
<dbReference type="InterPro" id="IPR000823">
    <property type="entry name" value="Peroxidase_pln"/>
</dbReference>
<evidence type="ECO:0000256" key="13">
    <source>
        <dbReference type="PIRSR" id="PIRSR600823-1"/>
    </source>
</evidence>
<evidence type="ECO:0000256" key="17">
    <source>
        <dbReference type="PIRSR" id="PIRSR600823-5"/>
    </source>
</evidence>
<evidence type="ECO:0000256" key="8">
    <source>
        <dbReference type="ARBA" id="ARBA00023002"/>
    </source>
</evidence>
<feature type="binding site" description="axial binding residue" evidence="15">
    <location>
        <position position="251"/>
    </location>
    <ligand>
        <name>heme b</name>
        <dbReference type="ChEBI" id="CHEBI:60344"/>
    </ligand>
    <ligandPart>
        <name>Fe</name>
        <dbReference type="ChEBI" id="CHEBI:18248"/>
    </ligandPart>
</feature>
<dbReference type="InterPro" id="IPR010255">
    <property type="entry name" value="Haem_peroxidase_sf"/>
</dbReference>
<evidence type="ECO:0000256" key="2">
    <source>
        <dbReference type="ARBA" id="ARBA00004613"/>
    </source>
</evidence>
<dbReference type="CDD" id="cd00693">
    <property type="entry name" value="secretory_peroxidase"/>
    <property type="match status" value="1"/>
</dbReference>
<feature type="binding site" evidence="15">
    <location>
        <position position="81"/>
    </location>
    <ligand>
        <name>Ca(2+)</name>
        <dbReference type="ChEBI" id="CHEBI:29108"/>
        <label>1</label>
    </ligand>
</feature>
<evidence type="ECO:0000256" key="3">
    <source>
        <dbReference type="ARBA" id="ARBA00006873"/>
    </source>
</evidence>
<keyword evidence="10 17" id="KW-1015">Disulfide bond</keyword>
<evidence type="ECO:0000256" key="15">
    <source>
        <dbReference type="PIRSR" id="PIRSR600823-3"/>
    </source>
</evidence>
<feature type="disulfide bond" evidence="17">
    <location>
        <begin position="258"/>
        <end position="290"/>
    </location>
</feature>
<dbReference type="Gene3D" id="1.10.520.10">
    <property type="match status" value="1"/>
</dbReference>
<comment type="similarity">
    <text evidence="18">Belongs to the peroxidase family. Classical plant (class III) peroxidase subfamily.</text>
</comment>
<evidence type="ECO:0000313" key="21">
    <source>
        <dbReference type="Proteomes" id="UP000324897"/>
    </source>
</evidence>
<comment type="catalytic activity">
    <reaction evidence="1 18">
        <text>2 a phenolic donor + H2O2 = 2 a phenolic radical donor + 2 H2O</text>
        <dbReference type="Rhea" id="RHEA:56136"/>
        <dbReference type="ChEBI" id="CHEBI:15377"/>
        <dbReference type="ChEBI" id="CHEBI:16240"/>
        <dbReference type="ChEBI" id="CHEBI:139520"/>
        <dbReference type="ChEBI" id="CHEBI:139521"/>
        <dbReference type="EC" id="1.11.1.7"/>
    </reaction>
</comment>
<dbReference type="PRINTS" id="PR00458">
    <property type="entry name" value="PEROXIDASE"/>
</dbReference>
<feature type="binding site" evidence="15">
    <location>
        <position position="75"/>
    </location>
    <ligand>
        <name>Ca(2+)</name>
        <dbReference type="ChEBI" id="CHEBI:29108"/>
        <label>1</label>
    </ligand>
</feature>
<keyword evidence="18" id="KW-0732">Signal</keyword>
<dbReference type="InterPro" id="IPR019794">
    <property type="entry name" value="Peroxidases_AS"/>
</dbReference>
<gene>
    <name evidence="20" type="ORF">EJB05_32264</name>
</gene>